<evidence type="ECO:0000256" key="13">
    <source>
        <dbReference type="SAM" id="SignalP"/>
    </source>
</evidence>
<keyword evidence="17" id="KW-1185">Reference proteome</keyword>
<reference evidence="16 17" key="1">
    <citation type="submission" date="2018-12" db="EMBL/GenBank/DDBJ databases">
        <title>Croceicoccus ponticola sp. nov., a lipolytic bacterium isolated from seawater.</title>
        <authorList>
            <person name="Yoon J.-H."/>
        </authorList>
    </citation>
    <scope>NUCLEOTIDE SEQUENCE [LARGE SCALE GENOMIC DNA]</scope>
    <source>
        <strain evidence="16 17">GM-16</strain>
    </source>
</reference>
<dbReference type="AlphaFoldDB" id="A0A437GYJ6"/>
<keyword evidence="3 11" id="KW-1134">Transmembrane beta strand</keyword>
<keyword evidence="2 11" id="KW-0813">Transport</keyword>
<dbReference type="GO" id="GO:0006826">
    <property type="term" value="P:iron ion transport"/>
    <property type="evidence" value="ECO:0007669"/>
    <property type="project" value="UniProtKB-KW"/>
</dbReference>
<feature type="signal peptide" evidence="13">
    <location>
        <begin position="1"/>
        <end position="26"/>
    </location>
</feature>
<accession>A0A437GYJ6</accession>
<dbReference type="PANTHER" id="PTHR32552:SF81">
    <property type="entry name" value="TONB-DEPENDENT OUTER MEMBRANE RECEPTOR"/>
    <property type="match status" value="1"/>
</dbReference>
<name>A0A437GYJ6_9SPHN</name>
<evidence type="ECO:0000256" key="3">
    <source>
        <dbReference type="ARBA" id="ARBA00022452"/>
    </source>
</evidence>
<feature type="domain" description="TonB-dependent receptor-like beta-barrel" evidence="14">
    <location>
        <begin position="317"/>
        <end position="773"/>
    </location>
</feature>
<comment type="caution">
    <text evidence="16">The sequence shown here is derived from an EMBL/GenBank/DDBJ whole genome shotgun (WGS) entry which is preliminary data.</text>
</comment>
<evidence type="ECO:0000256" key="9">
    <source>
        <dbReference type="ARBA" id="ARBA00023136"/>
    </source>
</evidence>
<dbReference type="InterPro" id="IPR039426">
    <property type="entry name" value="TonB-dep_rcpt-like"/>
</dbReference>
<evidence type="ECO:0000256" key="2">
    <source>
        <dbReference type="ARBA" id="ARBA00022448"/>
    </source>
</evidence>
<keyword evidence="8 12" id="KW-0798">TonB box</keyword>
<keyword evidence="6" id="KW-0408">Iron</keyword>
<evidence type="ECO:0000259" key="14">
    <source>
        <dbReference type="Pfam" id="PF00593"/>
    </source>
</evidence>
<dbReference type="CDD" id="cd01347">
    <property type="entry name" value="ligand_gated_channel"/>
    <property type="match status" value="1"/>
</dbReference>
<evidence type="ECO:0000256" key="8">
    <source>
        <dbReference type="ARBA" id="ARBA00023077"/>
    </source>
</evidence>
<gene>
    <name evidence="16" type="ORF">EKN06_06095</name>
</gene>
<dbReference type="Gene3D" id="2.40.170.20">
    <property type="entry name" value="TonB-dependent receptor, beta-barrel domain"/>
    <property type="match status" value="1"/>
</dbReference>
<sequence>MNRKAKLYLTVVSTMILSLMSAPALAQDPAAADSSESGESVTPNSHELSEIIVSATRRASSLQDTPVAVSAVNRELIESAAPQDLGDLAKFTPNFSAAEIPGYNAASFAMRGTGQTNIIVYFEAPVAVLVDDFVVPSIQTQLLDTFDIEQIEVLRGPQGTLFGKNTTGGAVTVRTKRPELGQFGGEAQVRYGSFDTIDLNGAFNVPLLGDTLALRLVASYAKSDGHMRNGFSYGPITGFGPNPWNGLEGEGDGRRVGGKDVLNGRAKLLWEPNDDLSALLQYEVLRDRSEGPASVHNTPLGSTFLFARLGLSQEIDGDPLDFGGVSDRDGYLVDADDGHRINVDGYYLNVDYRTGAGTISSITGYRDQYSRLANSANSVSPMSAGGQILSLFDLNRTDRHKTFQQEVRYASELDGPLNFVTGAFYARDTIRFCVAQLLGFQDLAGGSTPFGPWNENPFVLCNRQKGDVKALFAEANWDLTDRLHLTAGGRYTWEKKDWQGRQQIFVQNLLGTPDPTFTWRDIDNLLDMADFEQYPAGVVEAQRKWSEPTWRVSLGYDITPDIFTYASYSRGFKSGGFNDQIGTFAPFGTNLDAFAAAAQPTDPEIADSFELGLKSQFLDNRVRFNLTGFYVDYTDVQKQLNVPLDVNGQQFQVTRFVNAAKMTVKGIEAELTGRLAPGLTLSGVLGYQDGSYDTYEAPLQTGYDLATAPLERTPKWQWTANANYETEVAQAALVTANASVSYTGRNLYNLSVVSPDRNTYLDARTVVNATLTLSDLDKNRYVRLIGRNLTDKRYLVASQIVGNLWTTDRYAAPRSWSVEFGARF</sequence>
<dbReference type="EMBL" id="RXOL01000002">
    <property type="protein sequence ID" value="RVQ67530.1"/>
    <property type="molecule type" value="Genomic_DNA"/>
</dbReference>
<evidence type="ECO:0000256" key="6">
    <source>
        <dbReference type="ARBA" id="ARBA00023004"/>
    </source>
</evidence>
<evidence type="ECO:0000256" key="1">
    <source>
        <dbReference type="ARBA" id="ARBA00004571"/>
    </source>
</evidence>
<protein>
    <submittedName>
        <fullName evidence="16">TonB-dependent receptor</fullName>
    </submittedName>
</protein>
<keyword evidence="7" id="KW-0406">Ion transport</keyword>
<keyword evidence="13" id="KW-0732">Signal</keyword>
<keyword evidence="10 11" id="KW-0998">Cell outer membrane</keyword>
<evidence type="ECO:0000259" key="15">
    <source>
        <dbReference type="Pfam" id="PF07715"/>
    </source>
</evidence>
<keyword evidence="16" id="KW-0675">Receptor</keyword>
<keyword evidence="5 11" id="KW-0812">Transmembrane</keyword>
<evidence type="ECO:0000313" key="16">
    <source>
        <dbReference type="EMBL" id="RVQ67530.1"/>
    </source>
</evidence>
<evidence type="ECO:0000256" key="7">
    <source>
        <dbReference type="ARBA" id="ARBA00023065"/>
    </source>
</evidence>
<comment type="similarity">
    <text evidence="11 12">Belongs to the TonB-dependent receptor family.</text>
</comment>
<dbReference type="Proteomes" id="UP000283003">
    <property type="component" value="Unassembled WGS sequence"/>
</dbReference>
<dbReference type="PANTHER" id="PTHR32552">
    <property type="entry name" value="FERRICHROME IRON RECEPTOR-RELATED"/>
    <property type="match status" value="1"/>
</dbReference>
<comment type="subcellular location">
    <subcellularLocation>
        <location evidence="1 11">Cell outer membrane</location>
        <topology evidence="1 11">Multi-pass membrane protein</topology>
    </subcellularLocation>
</comment>
<organism evidence="16 17">
    <name type="scientific">Croceicoccus ponticola</name>
    <dbReference type="NCBI Taxonomy" id="2217664"/>
    <lineage>
        <taxon>Bacteria</taxon>
        <taxon>Pseudomonadati</taxon>
        <taxon>Pseudomonadota</taxon>
        <taxon>Alphaproteobacteria</taxon>
        <taxon>Sphingomonadales</taxon>
        <taxon>Erythrobacteraceae</taxon>
        <taxon>Croceicoccus</taxon>
    </lineage>
</organism>
<dbReference type="InterPro" id="IPR000531">
    <property type="entry name" value="Beta-barrel_TonB"/>
</dbReference>
<feature type="domain" description="TonB-dependent receptor plug" evidence="15">
    <location>
        <begin position="62"/>
        <end position="170"/>
    </location>
</feature>
<keyword evidence="4" id="KW-0410">Iron transport</keyword>
<evidence type="ECO:0000256" key="10">
    <source>
        <dbReference type="ARBA" id="ARBA00023237"/>
    </source>
</evidence>
<dbReference type="InterPro" id="IPR036942">
    <property type="entry name" value="Beta-barrel_TonB_sf"/>
</dbReference>
<evidence type="ECO:0000256" key="12">
    <source>
        <dbReference type="RuleBase" id="RU003357"/>
    </source>
</evidence>
<keyword evidence="9 11" id="KW-0472">Membrane</keyword>
<evidence type="ECO:0000256" key="5">
    <source>
        <dbReference type="ARBA" id="ARBA00022692"/>
    </source>
</evidence>
<evidence type="ECO:0000256" key="4">
    <source>
        <dbReference type="ARBA" id="ARBA00022496"/>
    </source>
</evidence>
<dbReference type="PROSITE" id="PS52016">
    <property type="entry name" value="TONB_DEPENDENT_REC_3"/>
    <property type="match status" value="1"/>
</dbReference>
<dbReference type="SUPFAM" id="SSF56935">
    <property type="entry name" value="Porins"/>
    <property type="match status" value="1"/>
</dbReference>
<dbReference type="GO" id="GO:0009279">
    <property type="term" value="C:cell outer membrane"/>
    <property type="evidence" value="ECO:0007669"/>
    <property type="project" value="UniProtKB-SubCell"/>
</dbReference>
<dbReference type="OrthoDB" id="9760333at2"/>
<dbReference type="Pfam" id="PF07715">
    <property type="entry name" value="Plug"/>
    <property type="match status" value="1"/>
</dbReference>
<dbReference type="Pfam" id="PF00593">
    <property type="entry name" value="TonB_dep_Rec_b-barrel"/>
    <property type="match status" value="1"/>
</dbReference>
<evidence type="ECO:0000256" key="11">
    <source>
        <dbReference type="PROSITE-ProRule" id="PRU01360"/>
    </source>
</evidence>
<dbReference type="InterPro" id="IPR012910">
    <property type="entry name" value="Plug_dom"/>
</dbReference>
<proteinExistence type="inferred from homology"/>
<feature type="chain" id="PRO_5019254597" evidence="13">
    <location>
        <begin position="27"/>
        <end position="824"/>
    </location>
</feature>
<evidence type="ECO:0000313" key="17">
    <source>
        <dbReference type="Proteomes" id="UP000283003"/>
    </source>
</evidence>